<dbReference type="RefSeq" id="WP_068668128.1">
    <property type="nucleotide sequence ID" value="NZ_LYPB01000083.1"/>
</dbReference>
<evidence type="ECO:0000256" key="3">
    <source>
        <dbReference type="HAMAP-Rule" id="MF_01384"/>
    </source>
</evidence>
<dbReference type="OrthoDB" id="5328682at2"/>
<proteinExistence type="inferred from homology"/>
<dbReference type="STRING" id="1850517.A8708_03990"/>
<dbReference type="HAMAP" id="MF_01384">
    <property type="entry name" value="UreD"/>
    <property type="match status" value="1"/>
</dbReference>
<sequence>MPKLTGEISAQFAVRSGITRLVHKYHASPLKIAKTFRYENETLTEGAAPLDQLGVYMMDCSPGLMAGDHYEINVRLEEGARVFLTNQSFTKVHPSTEAQGSTQHQILRLEVDALLEYVPEPLMLYKDAVLFAETEAYLSRGSALIFSDILCPGRTQRGEIFHYTRYMNRMKVWYEGELIFYQNQRIEPAIMKLTSPGCWEDETHMGSLFIFSDRLVPRHLETLVDKLSQLEDGRVRMGASLTYKHGLVVTVMGKHAWELQDVLTKAWHQIRLSLFDVTPLLVNK</sequence>
<comment type="subcellular location">
    <subcellularLocation>
        <location evidence="3">Cytoplasm</location>
    </subcellularLocation>
</comment>
<gene>
    <name evidence="3" type="primary">ureD</name>
    <name evidence="4" type="ORF">A8708_03990</name>
</gene>
<keyword evidence="3" id="KW-0996">Nickel insertion</keyword>
<comment type="function">
    <text evidence="3">Required for maturation of urease via the functional incorporation of the urease nickel metallocenter.</text>
</comment>
<dbReference type="PANTHER" id="PTHR33643:SF1">
    <property type="entry name" value="UREASE ACCESSORY PROTEIN D"/>
    <property type="match status" value="1"/>
</dbReference>
<evidence type="ECO:0000313" key="5">
    <source>
        <dbReference type="Proteomes" id="UP000078454"/>
    </source>
</evidence>
<dbReference type="Proteomes" id="UP000078454">
    <property type="component" value="Unassembled WGS sequence"/>
</dbReference>
<protein>
    <recommendedName>
        <fullName evidence="3">Urease accessory protein UreD</fullName>
    </recommendedName>
</protein>
<comment type="similarity">
    <text evidence="1 3">Belongs to the UreD family.</text>
</comment>
<name>A0A198A1H6_9BACL</name>
<dbReference type="GO" id="GO:0005737">
    <property type="term" value="C:cytoplasm"/>
    <property type="evidence" value="ECO:0007669"/>
    <property type="project" value="UniProtKB-SubCell"/>
</dbReference>
<evidence type="ECO:0000313" key="4">
    <source>
        <dbReference type="EMBL" id="OAS15324.1"/>
    </source>
</evidence>
<keyword evidence="2 3" id="KW-0143">Chaperone</keyword>
<organism evidence="4 5">
    <name type="scientific">Paenibacillus oryzisoli</name>
    <dbReference type="NCBI Taxonomy" id="1850517"/>
    <lineage>
        <taxon>Bacteria</taxon>
        <taxon>Bacillati</taxon>
        <taxon>Bacillota</taxon>
        <taxon>Bacilli</taxon>
        <taxon>Bacillales</taxon>
        <taxon>Paenibacillaceae</taxon>
        <taxon>Paenibacillus</taxon>
    </lineage>
</organism>
<dbReference type="Pfam" id="PF01774">
    <property type="entry name" value="UreD"/>
    <property type="match status" value="1"/>
</dbReference>
<dbReference type="AlphaFoldDB" id="A0A198A1H6"/>
<keyword evidence="5" id="KW-1185">Reference proteome</keyword>
<comment type="subunit">
    <text evidence="3">UreD, UreF and UreG form a complex that acts as a GTP-hydrolysis-dependent molecular chaperone, activating the urease apoprotein by helping to assemble the nickel containing metallocenter of UreC. The UreE protein probably delivers the nickel.</text>
</comment>
<reference evidence="4 5" key="1">
    <citation type="submission" date="2016-05" db="EMBL/GenBank/DDBJ databases">
        <title>Paenibacillus sp. 1ZS3-15 nov., isolated from the rhizosphere soil.</title>
        <authorList>
            <person name="Zhang X.X."/>
            <person name="Zhang J."/>
        </authorList>
    </citation>
    <scope>NUCLEOTIDE SEQUENCE [LARGE SCALE GENOMIC DNA]</scope>
    <source>
        <strain evidence="4 5">1ZS3-15</strain>
    </source>
</reference>
<evidence type="ECO:0000256" key="1">
    <source>
        <dbReference type="ARBA" id="ARBA00007177"/>
    </source>
</evidence>
<dbReference type="InterPro" id="IPR002669">
    <property type="entry name" value="UreD"/>
</dbReference>
<comment type="caution">
    <text evidence="4">The sequence shown here is derived from an EMBL/GenBank/DDBJ whole genome shotgun (WGS) entry which is preliminary data.</text>
</comment>
<dbReference type="PANTHER" id="PTHR33643">
    <property type="entry name" value="UREASE ACCESSORY PROTEIN D"/>
    <property type="match status" value="1"/>
</dbReference>
<keyword evidence="3" id="KW-0963">Cytoplasm</keyword>
<evidence type="ECO:0000256" key="2">
    <source>
        <dbReference type="ARBA" id="ARBA00023186"/>
    </source>
</evidence>
<dbReference type="GO" id="GO:0016151">
    <property type="term" value="F:nickel cation binding"/>
    <property type="evidence" value="ECO:0007669"/>
    <property type="project" value="UniProtKB-UniRule"/>
</dbReference>
<accession>A0A198A1H6</accession>
<dbReference type="EMBL" id="LYPB01000083">
    <property type="protein sequence ID" value="OAS15324.1"/>
    <property type="molecule type" value="Genomic_DNA"/>
</dbReference>